<name>A0A1H6X8U0_9MICO</name>
<dbReference type="InterPro" id="IPR036890">
    <property type="entry name" value="HATPase_C_sf"/>
</dbReference>
<dbReference type="FunFam" id="3.30.565.10:FF:000013">
    <property type="entry name" value="Two-component sensor histidine kinase"/>
    <property type="match status" value="1"/>
</dbReference>
<dbReference type="SMART" id="SM00304">
    <property type="entry name" value="HAMP"/>
    <property type="match status" value="1"/>
</dbReference>
<dbReference type="Gene3D" id="1.10.287.130">
    <property type="match status" value="1"/>
</dbReference>
<dbReference type="GO" id="GO:0005524">
    <property type="term" value="F:ATP binding"/>
    <property type="evidence" value="ECO:0007669"/>
    <property type="project" value="UniProtKB-KW"/>
</dbReference>
<dbReference type="GO" id="GO:0000155">
    <property type="term" value="F:phosphorelay sensor kinase activity"/>
    <property type="evidence" value="ECO:0007669"/>
    <property type="project" value="InterPro"/>
</dbReference>
<evidence type="ECO:0000256" key="2">
    <source>
        <dbReference type="ARBA" id="ARBA00004651"/>
    </source>
</evidence>
<dbReference type="RefSeq" id="WP_052406155.1">
    <property type="nucleotide sequence ID" value="NZ_BBLU01000022.1"/>
</dbReference>
<dbReference type="SUPFAM" id="SSF55874">
    <property type="entry name" value="ATPase domain of HSP90 chaperone/DNA topoisomerase II/histidine kinase"/>
    <property type="match status" value="1"/>
</dbReference>
<evidence type="ECO:0000256" key="3">
    <source>
        <dbReference type="ARBA" id="ARBA00012438"/>
    </source>
</evidence>
<dbReference type="InterPro" id="IPR004358">
    <property type="entry name" value="Sig_transdc_His_kin-like_C"/>
</dbReference>
<organism evidence="18 19">
    <name type="scientific">Demequina mangrovi</name>
    <dbReference type="NCBI Taxonomy" id="1043493"/>
    <lineage>
        <taxon>Bacteria</taxon>
        <taxon>Bacillati</taxon>
        <taxon>Actinomycetota</taxon>
        <taxon>Actinomycetes</taxon>
        <taxon>Micrococcales</taxon>
        <taxon>Demequinaceae</taxon>
        <taxon>Demequina</taxon>
    </lineage>
</organism>
<dbReference type="CDD" id="cd00075">
    <property type="entry name" value="HATPase"/>
    <property type="match status" value="1"/>
</dbReference>
<evidence type="ECO:0000313" key="19">
    <source>
        <dbReference type="Proteomes" id="UP000183315"/>
    </source>
</evidence>
<dbReference type="EMBL" id="FNZI01000002">
    <property type="protein sequence ID" value="SEJ20985.1"/>
    <property type="molecule type" value="Genomic_DNA"/>
</dbReference>
<evidence type="ECO:0000256" key="7">
    <source>
        <dbReference type="ARBA" id="ARBA00022692"/>
    </source>
</evidence>
<dbReference type="Gene3D" id="3.30.565.10">
    <property type="entry name" value="Histidine kinase-like ATPase, C-terminal domain"/>
    <property type="match status" value="1"/>
</dbReference>
<dbReference type="InterPro" id="IPR003660">
    <property type="entry name" value="HAMP_dom"/>
</dbReference>
<dbReference type="Pfam" id="PF02518">
    <property type="entry name" value="HATPase_c"/>
    <property type="match status" value="1"/>
</dbReference>
<dbReference type="PANTHER" id="PTHR43547:SF2">
    <property type="entry name" value="HYBRID SIGNAL TRANSDUCTION HISTIDINE KINASE C"/>
    <property type="match status" value="1"/>
</dbReference>
<keyword evidence="5" id="KW-0597">Phosphoprotein</keyword>
<protein>
    <recommendedName>
        <fullName evidence="14">Sensor histidine kinase MtrB</fullName>
        <ecNumber evidence="3">2.7.13.3</ecNumber>
    </recommendedName>
</protein>
<dbReference type="CDD" id="cd00082">
    <property type="entry name" value="HisKA"/>
    <property type="match status" value="1"/>
</dbReference>
<keyword evidence="7 15" id="KW-0812">Transmembrane</keyword>
<dbReference type="GO" id="GO:0005886">
    <property type="term" value="C:plasma membrane"/>
    <property type="evidence" value="ECO:0007669"/>
    <property type="project" value="UniProtKB-SubCell"/>
</dbReference>
<dbReference type="PROSITE" id="PS50885">
    <property type="entry name" value="HAMP"/>
    <property type="match status" value="1"/>
</dbReference>
<comment type="subcellular location">
    <subcellularLocation>
        <location evidence="2">Cell membrane</location>
        <topology evidence="2">Multi-pass membrane protein</topology>
    </subcellularLocation>
</comment>
<comment type="catalytic activity">
    <reaction evidence="1">
        <text>ATP + protein L-histidine = ADP + protein N-phospho-L-histidine.</text>
        <dbReference type="EC" id="2.7.13.3"/>
    </reaction>
</comment>
<keyword evidence="9 18" id="KW-0418">Kinase</keyword>
<keyword evidence="4" id="KW-1003">Cell membrane</keyword>
<keyword evidence="13 15" id="KW-0472">Membrane</keyword>
<dbReference type="STRING" id="1043493.SAMN05421637_1162"/>
<evidence type="ECO:0000256" key="5">
    <source>
        <dbReference type="ARBA" id="ARBA00022553"/>
    </source>
</evidence>
<proteinExistence type="predicted"/>
<evidence type="ECO:0000256" key="8">
    <source>
        <dbReference type="ARBA" id="ARBA00022741"/>
    </source>
</evidence>
<dbReference type="CDD" id="cd06225">
    <property type="entry name" value="HAMP"/>
    <property type="match status" value="1"/>
</dbReference>
<dbReference type="AlphaFoldDB" id="A0A1H6X8U0"/>
<evidence type="ECO:0000256" key="10">
    <source>
        <dbReference type="ARBA" id="ARBA00022840"/>
    </source>
</evidence>
<feature type="domain" description="Histidine kinase" evidence="16">
    <location>
        <begin position="292"/>
        <end position="509"/>
    </location>
</feature>
<dbReference type="FunFam" id="1.10.287.130:FF:000010">
    <property type="entry name" value="Two-component sensor histidine kinase"/>
    <property type="match status" value="1"/>
</dbReference>
<dbReference type="Pfam" id="PF00672">
    <property type="entry name" value="HAMP"/>
    <property type="match status" value="1"/>
</dbReference>
<dbReference type="SUPFAM" id="SSF47384">
    <property type="entry name" value="Homodimeric domain of signal transducing histidine kinase"/>
    <property type="match status" value="1"/>
</dbReference>
<dbReference type="InterPro" id="IPR003594">
    <property type="entry name" value="HATPase_dom"/>
</dbReference>
<evidence type="ECO:0000256" key="1">
    <source>
        <dbReference type="ARBA" id="ARBA00000085"/>
    </source>
</evidence>
<reference evidence="19" key="1">
    <citation type="submission" date="2016-10" db="EMBL/GenBank/DDBJ databases">
        <authorList>
            <person name="Varghese N."/>
        </authorList>
    </citation>
    <scope>NUCLEOTIDE SEQUENCE [LARGE SCALE GENOMIC DNA]</scope>
    <source>
        <strain evidence="19">DSM 24868</strain>
    </source>
</reference>
<evidence type="ECO:0000256" key="11">
    <source>
        <dbReference type="ARBA" id="ARBA00022989"/>
    </source>
</evidence>
<dbReference type="Proteomes" id="UP000183315">
    <property type="component" value="Unassembled WGS sequence"/>
</dbReference>
<keyword evidence="8" id="KW-0547">Nucleotide-binding</keyword>
<dbReference type="Gene3D" id="6.10.340.10">
    <property type="match status" value="1"/>
</dbReference>
<dbReference type="PRINTS" id="PR00344">
    <property type="entry name" value="BCTRLSENSOR"/>
</dbReference>
<evidence type="ECO:0000256" key="15">
    <source>
        <dbReference type="SAM" id="Phobius"/>
    </source>
</evidence>
<evidence type="ECO:0000256" key="13">
    <source>
        <dbReference type="ARBA" id="ARBA00023136"/>
    </source>
</evidence>
<dbReference type="OrthoDB" id="9786919at2"/>
<keyword evidence="10" id="KW-0067">ATP-binding</keyword>
<evidence type="ECO:0000259" key="16">
    <source>
        <dbReference type="PROSITE" id="PS50109"/>
    </source>
</evidence>
<dbReference type="InterPro" id="IPR003661">
    <property type="entry name" value="HisK_dim/P_dom"/>
</dbReference>
<evidence type="ECO:0000313" key="18">
    <source>
        <dbReference type="EMBL" id="SEJ20985.1"/>
    </source>
</evidence>
<dbReference type="SMART" id="SM00387">
    <property type="entry name" value="HATPase_c"/>
    <property type="match status" value="1"/>
</dbReference>
<keyword evidence="6" id="KW-0808">Transferase</keyword>
<dbReference type="PROSITE" id="PS50109">
    <property type="entry name" value="HIS_KIN"/>
    <property type="match status" value="1"/>
</dbReference>
<dbReference type="PANTHER" id="PTHR43547">
    <property type="entry name" value="TWO-COMPONENT HISTIDINE KINASE"/>
    <property type="match status" value="1"/>
</dbReference>
<feature type="transmembrane region" description="Helical" evidence="15">
    <location>
        <begin position="27"/>
        <end position="50"/>
    </location>
</feature>
<dbReference type="InterPro" id="IPR005467">
    <property type="entry name" value="His_kinase_dom"/>
</dbReference>
<dbReference type="InterPro" id="IPR036097">
    <property type="entry name" value="HisK_dim/P_sf"/>
</dbReference>
<evidence type="ECO:0000256" key="9">
    <source>
        <dbReference type="ARBA" id="ARBA00022777"/>
    </source>
</evidence>
<dbReference type="SUPFAM" id="SSF158472">
    <property type="entry name" value="HAMP domain-like"/>
    <property type="match status" value="1"/>
</dbReference>
<dbReference type="Pfam" id="PF00512">
    <property type="entry name" value="HisKA"/>
    <property type="match status" value="1"/>
</dbReference>
<evidence type="ECO:0000259" key="17">
    <source>
        <dbReference type="PROSITE" id="PS50885"/>
    </source>
</evidence>
<dbReference type="EC" id="2.7.13.3" evidence="3"/>
<keyword evidence="19" id="KW-1185">Reference proteome</keyword>
<dbReference type="eggNOG" id="COG5002">
    <property type="taxonomic scope" value="Bacteria"/>
</dbReference>
<evidence type="ECO:0000256" key="4">
    <source>
        <dbReference type="ARBA" id="ARBA00022475"/>
    </source>
</evidence>
<evidence type="ECO:0000256" key="6">
    <source>
        <dbReference type="ARBA" id="ARBA00022679"/>
    </source>
</evidence>
<evidence type="ECO:0000256" key="12">
    <source>
        <dbReference type="ARBA" id="ARBA00023012"/>
    </source>
</evidence>
<evidence type="ECO:0000256" key="14">
    <source>
        <dbReference type="ARBA" id="ARBA00035305"/>
    </source>
</evidence>
<keyword evidence="11 15" id="KW-1133">Transmembrane helix</keyword>
<sequence length="545" mass="59330">MRLTPRSLWANLAKGPRKVWRRFRGSLLLRVVATTTVLGLGAVIVIGAMVSTQIRDGLVETRVDRILDETARDAASAQENVDASTAETAGDLQQLVYDLVDGLGTLGGSSRGYVLLRDPANTSGVLLSTPVTDAELVDVISPEMRAAVESGQPQSWQHVALPEDGEPGVVVGVPLTIRIAGAYELYFVYSLADEAATLGLIQRVLAFGGIALMGLLAVLTYQVTRQTVRPVRQAARVASRLAEGILSERMTVRGQDEMATLARTFNEMAESLQRQITRMEDLSRLQRRFVSDVSHELRTPLTTIRMAADVLHDAREGFPPEVARSAELLDTQIDRFETLLSDLLEISRIDAGAAQLEFDDMSVADVVRDQVEAMLPVARSLGVDLQLWVAKGSHVASIDRPRVARIVRNLLSNAIEHAQRRPVDVVVASSSRAVAVVVRDYGIGLTPQQAQRVFDRFWRADSARTRTMGGTGLGLSIAREDAQLHGGRLEAWGLPGKGASFRLQLPRTSQGLGQHPALPLVIAEIDYGAIADRVPLESDRREVAQ</sequence>
<gene>
    <name evidence="18" type="ORF">SAMN05421637_1162</name>
</gene>
<accession>A0A1H6X8U0</accession>
<dbReference type="SMART" id="SM00388">
    <property type="entry name" value="HisKA"/>
    <property type="match status" value="1"/>
</dbReference>
<feature type="domain" description="HAMP" evidence="17">
    <location>
        <begin position="225"/>
        <end position="277"/>
    </location>
</feature>
<dbReference type="InterPro" id="IPR047669">
    <property type="entry name" value="MtrAB_MtrB"/>
</dbReference>
<keyword evidence="12" id="KW-0902">Two-component regulatory system</keyword>
<dbReference type="NCBIfam" id="NF040691">
    <property type="entry name" value="MtrAB_MtrB"/>
    <property type="match status" value="1"/>
</dbReference>